<evidence type="ECO:0000256" key="4">
    <source>
        <dbReference type="ARBA" id="ARBA00022737"/>
    </source>
</evidence>
<dbReference type="InterPro" id="IPR013525">
    <property type="entry name" value="ABC2_TM"/>
</dbReference>
<keyword evidence="9" id="KW-0067">ATP-binding</keyword>
<dbReference type="AlphaFoldDB" id="X6N0Y9"/>
<name>X6N0Y9_RETFI</name>
<dbReference type="GO" id="GO:0140359">
    <property type="term" value="F:ABC-type transporter activity"/>
    <property type="evidence" value="ECO:0007669"/>
    <property type="project" value="InterPro"/>
</dbReference>
<dbReference type="InterPro" id="IPR026082">
    <property type="entry name" value="ABCA"/>
</dbReference>
<keyword evidence="4" id="KW-0677">Repeat</keyword>
<dbReference type="GO" id="GO:0005319">
    <property type="term" value="F:lipid transporter activity"/>
    <property type="evidence" value="ECO:0007669"/>
    <property type="project" value="TreeGrafter"/>
</dbReference>
<evidence type="ECO:0000256" key="1">
    <source>
        <dbReference type="ARBA" id="ARBA00004141"/>
    </source>
</evidence>
<feature type="transmembrane region" description="Helical" evidence="7">
    <location>
        <begin position="63"/>
        <end position="86"/>
    </location>
</feature>
<comment type="caution">
    <text evidence="9">The sequence shown here is derived from an EMBL/GenBank/DDBJ whole genome shotgun (WGS) entry which is preliminary data.</text>
</comment>
<dbReference type="Pfam" id="PF12698">
    <property type="entry name" value="ABC2_membrane_3"/>
    <property type="match status" value="1"/>
</dbReference>
<dbReference type="GO" id="GO:0016020">
    <property type="term" value="C:membrane"/>
    <property type="evidence" value="ECO:0007669"/>
    <property type="project" value="UniProtKB-SubCell"/>
</dbReference>
<keyword evidence="3 7" id="KW-0812">Transmembrane</keyword>
<feature type="transmembrane region" description="Helical" evidence="7">
    <location>
        <begin position="21"/>
        <end position="51"/>
    </location>
</feature>
<evidence type="ECO:0000256" key="6">
    <source>
        <dbReference type="ARBA" id="ARBA00023136"/>
    </source>
</evidence>
<gene>
    <name evidence="9" type="ORF">RFI_17295</name>
</gene>
<dbReference type="OrthoDB" id="10255969at2759"/>
<organism evidence="9 10">
    <name type="scientific">Reticulomyxa filosa</name>
    <dbReference type="NCBI Taxonomy" id="46433"/>
    <lineage>
        <taxon>Eukaryota</taxon>
        <taxon>Sar</taxon>
        <taxon>Rhizaria</taxon>
        <taxon>Retaria</taxon>
        <taxon>Foraminifera</taxon>
        <taxon>Monothalamids</taxon>
        <taxon>Reticulomyxidae</taxon>
        <taxon>Reticulomyxa</taxon>
    </lineage>
</organism>
<reference evidence="9 10" key="1">
    <citation type="journal article" date="2013" name="Curr. Biol.">
        <title>The Genome of the Foraminiferan Reticulomyxa filosa.</title>
        <authorList>
            <person name="Glockner G."/>
            <person name="Hulsmann N."/>
            <person name="Schleicher M."/>
            <person name="Noegel A.A."/>
            <person name="Eichinger L."/>
            <person name="Gallinger C."/>
            <person name="Pawlowski J."/>
            <person name="Sierra R."/>
            <person name="Euteneuer U."/>
            <person name="Pillet L."/>
            <person name="Moustafa A."/>
            <person name="Platzer M."/>
            <person name="Groth M."/>
            <person name="Szafranski K."/>
            <person name="Schliwa M."/>
        </authorList>
    </citation>
    <scope>NUCLEOTIDE SEQUENCE [LARGE SCALE GENOMIC DNA]</scope>
</reference>
<dbReference type="GO" id="GO:0005524">
    <property type="term" value="F:ATP binding"/>
    <property type="evidence" value="ECO:0007669"/>
    <property type="project" value="UniProtKB-KW"/>
</dbReference>
<evidence type="ECO:0000256" key="5">
    <source>
        <dbReference type="ARBA" id="ARBA00022989"/>
    </source>
</evidence>
<proteinExistence type="predicted"/>
<keyword evidence="10" id="KW-1185">Reference proteome</keyword>
<dbReference type="PANTHER" id="PTHR19229:SF36">
    <property type="entry name" value="ATP-BINDING CASSETTE SUB-FAMILY A MEMBER 2"/>
    <property type="match status" value="1"/>
</dbReference>
<evidence type="ECO:0000313" key="9">
    <source>
        <dbReference type="EMBL" id="ETO19925.1"/>
    </source>
</evidence>
<dbReference type="EMBL" id="ASPP01013145">
    <property type="protein sequence ID" value="ETO19925.1"/>
    <property type="molecule type" value="Genomic_DNA"/>
</dbReference>
<comment type="subcellular location">
    <subcellularLocation>
        <location evidence="1">Membrane</location>
        <topology evidence="1">Multi-pass membrane protein</topology>
    </subcellularLocation>
</comment>
<keyword evidence="6 7" id="KW-0472">Membrane</keyword>
<dbReference type="Proteomes" id="UP000023152">
    <property type="component" value="Unassembled WGS sequence"/>
</dbReference>
<feature type="transmembrane region" description="Helical" evidence="7">
    <location>
        <begin position="169"/>
        <end position="191"/>
    </location>
</feature>
<keyword evidence="2" id="KW-0813">Transport</keyword>
<keyword evidence="9" id="KW-0547">Nucleotide-binding</keyword>
<dbReference type="PANTHER" id="PTHR19229">
    <property type="entry name" value="ATP-BINDING CASSETTE TRANSPORTER SUBFAMILY A ABCA"/>
    <property type="match status" value="1"/>
</dbReference>
<feature type="domain" description="ABC-2 type transporter transmembrane" evidence="8">
    <location>
        <begin position="1"/>
        <end position="189"/>
    </location>
</feature>
<sequence>MKVVQERQKQMKHQQMVSGMSFVSYWCGQFVIDLLVALFTCLLLVAIVHIYNVKGFLGEAEPPFIVSILLFLISVLPLTYVLSFLFDSPNKAQGSLAALYILLGLMFAIVTFVLMNINSDTVSANNVLKYFFRASPPYCLAYSLIFIFSKSASGASSFFQNESYWNYNLIGKNLVAMAVNAILYFSFLLLIEYMSAFPTLMTKLGFNIDIPKEVELFFFL</sequence>
<feature type="transmembrane region" description="Helical" evidence="7">
    <location>
        <begin position="98"/>
        <end position="118"/>
    </location>
</feature>
<evidence type="ECO:0000256" key="7">
    <source>
        <dbReference type="SAM" id="Phobius"/>
    </source>
</evidence>
<protein>
    <submittedName>
        <fullName evidence="9">ATP-binding protein</fullName>
    </submittedName>
</protein>
<keyword evidence="5 7" id="KW-1133">Transmembrane helix</keyword>
<evidence type="ECO:0000259" key="8">
    <source>
        <dbReference type="Pfam" id="PF12698"/>
    </source>
</evidence>
<evidence type="ECO:0000256" key="2">
    <source>
        <dbReference type="ARBA" id="ARBA00022448"/>
    </source>
</evidence>
<evidence type="ECO:0000256" key="3">
    <source>
        <dbReference type="ARBA" id="ARBA00022692"/>
    </source>
</evidence>
<evidence type="ECO:0000313" key="10">
    <source>
        <dbReference type="Proteomes" id="UP000023152"/>
    </source>
</evidence>
<accession>X6N0Y9</accession>